<comment type="similarity">
    <text evidence="2 8">Belongs to the protease inhibitor I16 (SSI) family.</text>
</comment>
<evidence type="ECO:0000256" key="4">
    <source>
        <dbReference type="ARBA" id="ARBA00022525"/>
    </source>
</evidence>
<evidence type="ECO:0000256" key="3">
    <source>
        <dbReference type="ARBA" id="ARBA00011738"/>
    </source>
</evidence>
<dbReference type="PRINTS" id="PR00294">
    <property type="entry name" value="SSBTLNINHBTR"/>
</dbReference>
<keyword evidence="4" id="KW-0964">Secreted</keyword>
<evidence type="ECO:0000256" key="2">
    <source>
        <dbReference type="ARBA" id="ARBA00010472"/>
    </source>
</evidence>
<dbReference type="InterPro" id="IPR000691">
    <property type="entry name" value="Prot_inh_I16_SSI"/>
</dbReference>
<protein>
    <submittedName>
        <fullName evidence="11">Subtilase-type protease inhibitor</fullName>
    </submittedName>
</protein>
<evidence type="ECO:0000256" key="1">
    <source>
        <dbReference type="ARBA" id="ARBA00004613"/>
    </source>
</evidence>
<keyword evidence="7" id="KW-1015">Disulfide bond</keyword>
<dbReference type="GO" id="GO:0030414">
    <property type="term" value="F:peptidase inhibitor activity"/>
    <property type="evidence" value="ECO:0007669"/>
    <property type="project" value="UniProtKB-KW"/>
</dbReference>
<name>A0ABT0FZ21_9ACTN</name>
<feature type="chain" id="PRO_5045877555" evidence="9">
    <location>
        <begin position="23"/>
        <end position="129"/>
    </location>
</feature>
<keyword evidence="6 8" id="KW-0722">Serine protease inhibitor</keyword>
<sequence length="129" mass="13472">MKHVLAAPASLTAALLTAGPLAAPPAAAAARAGADLVITVTPVHGGGAYRYFLSCDPDDGGHPRPGHACYALRAVNGVVEDLDVDPGACTKQYSPVDVDIVGRWRGREIGYHREFPNKCVMDRTLGPVV</sequence>
<organism evidence="11 12">
    <name type="scientific">Actinomadura luzonensis</name>
    <dbReference type="NCBI Taxonomy" id="2805427"/>
    <lineage>
        <taxon>Bacteria</taxon>
        <taxon>Bacillati</taxon>
        <taxon>Actinomycetota</taxon>
        <taxon>Actinomycetes</taxon>
        <taxon>Streptosporangiales</taxon>
        <taxon>Thermomonosporaceae</taxon>
        <taxon>Actinomadura</taxon>
    </lineage>
</organism>
<keyword evidence="9" id="KW-0732">Signal</keyword>
<evidence type="ECO:0000256" key="5">
    <source>
        <dbReference type="ARBA" id="ARBA00022690"/>
    </source>
</evidence>
<evidence type="ECO:0000256" key="9">
    <source>
        <dbReference type="SAM" id="SignalP"/>
    </source>
</evidence>
<evidence type="ECO:0000259" key="10">
    <source>
        <dbReference type="Pfam" id="PF00720"/>
    </source>
</evidence>
<feature type="signal peptide" evidence="9">
    <location>
        <begin position="1"/>
        <end position="22"/>
    </location>
</feature>
<proteinExistence type="inferred from homology"/>
<comment type="subcellular location">
    <subcellularLocation>
        <location evidence="1">Secreted</location>
    </subcellularLocation>
</comment>
<dbReference type="Gene3D" id="3.30.350.10">
    <property type="entry name" value="Subtilisin inhibitor-like"/>
    <property type="match status" value="1"/>
</dbReference>
<keyword evidence="5 8" id="KW-0646">Protease inhibitor</keyword>
<feature type="domain" description="Subtilisin inhibitor" evidence="10">
    <location>
        <begin position="50"/>
        <end position="117"/>
    </location>
</feature>
<accession>A0ABT0FZ21</accession>
<evidence type="ECO:0000256" key="8">
    <source>
        <dbReference type="RuleBase" id="RU003471"/>
    </source>
</evidence>
<gene>
    <name evidence="11" type="ORF">MF672_027965</name>
</gene>
<dbReference type="InterPro" id="IPR036819">
    <property type="entry name" value="Subtilisin_inhibitor-like_sf"/>
</dbReference>
<dbReference type="Pfam" id="PF00720">
    <property type="entry name" value="SSI"/>
    <property type="match status" value="1"/>
</dbReference>
<evidence type="ECO:0000256" key="6">
    <source>
        <dbReference type="ARBA" id="ARBA00022900"/>
    </source>
</evidence>
<dbReference type="Proteomes" id="UP001317259">
    <property type="component" value="Unassembled WGS sequence"/>
</dbReference>
<dbReference type="RefSeq" id="WP_242377864.1">
    <property type="nucleotide sequence ID" value="NZ_JAKRKC020000001.1"/>
</dbReference>
<evidence type="ECO:0000256" key="7">
    <source>
        <dbReference type="ARBA" id="ARBA00023157"/>
    </source>
</evidence>
<keyword evidence="12" id="KW-1185">Reference proteome</keyword>
<evidence type="ECO:0000313" key="11">
    <source>
        <dbReference type="EMBL" id="MCK2217599.1"/>
    </source>
</evidence>
<dbReference type="InterPro" id="IPR023549">
    <property type="entry name" value="Subtilisin_inhibitor"/>
</dbReference>
<dbReference type="EMBL" id="JAKRKC020000001">
    <property type="protein sequence ID" value="MCK2217599.1"/>
    <property type="molecule type" value="Genomic_DNA"/>
</dbReference>
<evidence type="ECO:0000313" key="12">
    <source>
        <dbReference type="Proteomes" id="UP001317259"/>
    </source>
</evidence>
<reference evidence="11 12" key="1">
    <citation type="submission" date="2022-04" db="EMBL/GenBank/DDBJ databases">
        <title>Genome draft of Actinomadura sp. ATCC 31491.</title>
        <authorList>
            <person name="Shi X."/>
            <person name="Du Y."/>
        </authorList>
    </citation>
    <scope>NUCLEOTIDE SEQUENCE [LARGE SCALE GENOMIC DNA]</scope>
    <source>
        <strain evidence="11 12">ATCC 31491</strain>
    </source>
</reference>
<comment type="subunit">
    <text evidence="3">Homodimer.</text>
</comment>
<dbReference type="SUPFAM" id="SSF55399">
    <property type="entry name" value="Subtilisin inhibitor"/>
    <property type="match status" value="1"/>
</dbReference>
<comment type="caution">
    <text evidence="11">The sequence shown here is derived from an EMBL/GenBank/DDBJ whole genome shotgun (WGS) entry which is preliminary data.</text>
</comment>